<dbReference type="InterPro" id="IPR044962">
    <property type="entry name" value="CLV3/ESR"/>
</dbReference>
<dbReference type="Proteomes" id="UP000811246">
    <property type="component" value="Chromosome 13"/>
</dbReference>
<protein>
    <submittedName>
        <fullName evidence="1">Uncharacterized protein</fullName>
    </submittedName>
</protein>
<comment type="caution">
    <text evidence="1">The sequence shown here is derived from an EMBL/GenBank/DDBJ whole genome shotgun (WGS) entry which is preliminary data.</text>
</comment>
<evidence type="ECO:0000313" key="3">
    <source>
        <dbReference type="Proteomes" id="UP000811609"/>
    </source>
</evidence>
<dbReference type="PANTHER" id="PTHR36349:SF1">
    <property type="entry name" value="CLAVATA3_ESR (CLE) GENE FAMILY MEMBER"/>
    <property type="match status" value="1"/>
</dbReference>
<dbReference type="EMBL" id="CM031821">
    <property type="protein sequence ID" value="KAG6632527.1"/>
    <property type="molecule type" value="Genomic_DNA"/>
</dbReference>
<reference evidence="1" key="1">
    <citation type="submission" date="2020-12" db="EMBL/GenBank/DDBJ databases">
        <title>WGS assembly of Carya illinoinensis cv. Pawnee.</title>
        <authorList>
            <person name="Platts A."/>
            <person name="Shu S."/>
            <person name="Wright S."/>
            <person name="Barry K."/>
            <person name="Edger P."/>
            <person name="Pires J.C."/>
            <person name="Schmutz J."/>
        </authorList>
    </citation>
    <scope>NUCLEOTIDE SEQUENCE</scope>
    <source>
        <tissue evidence="1">Leaf</tissue>
    </source>
</reference>
<proteinExistence type="predicted"/>
<evidence type="ECO:0000313" key="1">
    <source>
        <dbReference type="EMBL" id="KAG6632527.1"/>
    </source>
</evidence>
<dbReference type="GO" id="GO:0033612">
    <property type="term" value="F:receptor serine/threonine kinase binding"/>
    <property type="evidence" value="ECO:0007669"/>
    <property type="project" value="InterPro"/>
</dbReference>
<dbReference type="Proteomes" id="UP000811609">
    <property type="component" value="Chromosome 13"/>
</dbReference>
<name>A0A8T1NUK3_CARIL</name>
<organism evidence="1 3">
    <name type="scientific">Carya illinoinensis</name>
    <name type="common">Pecan</name>
    <dbReference type="NCBI Taxonomy" id="32201"/>
    <lineage>
        <taxon>Eukaryota</taxon>
        <taxon>Viridiplantae</taxon>
        <taxon>Streptophyta</taxon>
        <taxon>Embryophyta</taxon>
        <taxon>Tracheophyta</taxon>
        <taxon>Spermatophyta</taxon>
        <taxon>Magnoliopsida</taxon>
        <taxon>eudicotyledons</taxon>
        <taxon>Gunneridae</taxon>
        <taxon>Pentapetalae</taxon>
        <taxon>rosids</taxon>
        <taxon>fabids</taxon>
        <taxon>Fagales</taxon>
        <taxon>Juglandaceae</taxon>
        <taxon>Carya</taxon>
    </lineage>
</organism>
<reference evidence="2" key="2">
    <citation type="submission" date="2021-01" db="EMBL/GenBank/DDBJ databases">
        <authorList>
            <person name="Lovell J.T."/>
            <person name="Bentley N."/>
            <person name="Bhattarai G."/>
            <person name="Jenkins J.W."/>
            <person name="Sreedasyam A."/>
            <person name="Alarcon Y."/>
            <person name="Bock C."/>
            <person name="Boston L."/>
            <person name="Carlson J."/>
            <person name="Cervantes K."/>
            <person name="Clermont K."/>
            <person name="Krom N."/>
            <person name="Kubenka K."/>
            <person name="Mamidi S."/>
            <person name="Mattison C."/>
            <person name="Monteros M."/>
            <person name="Pisani C."/>
            <person name="Plott C."/>
            <person name="Rajasekar S."/>
            <person name="Rhein H.S."/>
            <person name="Rohla C."/>
            <person name="Song M."/>
            <person name="Hilaire R.S."/>
            <person name="Shu S."/>
            <person name="Wells L."/>
            <person name="Wang X."/>
            <person name="Webber J."/>
            <person name="Heerema R.J."/>
            <person name="Klein P."/>
            <person name="Conner P."/>
            <person name="Grauke L."/>
            <person name="Grimwood J."/>
            <person name="Schmutz J."/>
            <person name="Randall J.J."/>
        </authorList>
    </citation>
    <scope>NUCLEOTIDE SEQUENCE</scope>
    <source>
        <tissue evidence="2">Leaf</tissue>
    </source>
</reference>
<dbReference type="PANTHER" id="PTHR36349">
    <property type="entry name" value="PROTEIN CLAVATA 3"/>
    <property type="match status" value="1"/>
</dbReference>
<gene>
    <name evidence="1" type="ORF">CIPAW_13G165100</name>
    <name evidence="2" type="ORF">I3842_13G163800</name>
</gene>
<evidence type="ECO:0000313" key="2">
    <source>
        <dbReference type="EMBL" id="KAG6682873.1"/>
    </source>
</evidence>
<dbReference type="AlphaFoldDB" id="A0A8T1NUK3"/>
<sequence length="90" mass="9815">MAFRKALTLFPTFVVILMVLLMPYVLSSRIRLQAGTAMAENTATITVQGFQTQAEINSNGSALVLTVEDSARQVPTGPDPLHHHNNPTRP</sequence>
<keyword evidence="3" id="KW-1185">Reference proteome</keyword>
<accession>A0A8T1NUK3</accession>
<dbReference type="EMBL" id="CM031837">
    <property type="protein sequence ID" value="KAG6682873.1"/>
    <property type="molecule type" value="Genomic_DNA"/>
</dbReference>